<feature type="non-terminal residue" evidence="2">
    <location>
        <position position="91"/>
    </location>
</feature>
<evidence type="ECO:0000313" key="2">
    <source>
        <dbReference type="EMBL" id="CAA9520941.1"/>
    </source>
</evidence>
<feature type="non-terminal residue" evidence="2">
    <location>
        <position position="1"/>
    </location>
</feature>
<name>A0A6J4TE80_9SPHN</name>
<dbReference type="GO" id="GO:0047794">
    <property type="term" value="F:cyclohexadienyl dehydrogenase activity"/>
    <property type="evidence" value="ECO:0007669"/>
    <property type="project" value="UniProtKB-EC"/>
</dbReference>
<organism evidence="2">
    <name type="scientific">uncultured Sphingomonas sp</name>
    <dbReference type="NCBI Taxonomy" id="158754"/>
    <lineage>
        <taxon>Bacteria</taxon>
        <taxon>Pseudomonadati</taxon>
        <taxon>Pseudomonadota</taxon>
        <taxon>Alphaproteobacteria</taxon>
        <taxon>Sphingomonadales</taxon>
        <taxon>Sphingomonadaceae</taxon>
        <taxon>Sphingomonas</taxon>
        <taxon>environmental samples</taxon>
    </lineage>
</organism>
<sequence length="91" mass="9227">RRPGGGVARGGAEIRRVGLPRLHPHRGQRRGHVARHLPQQPRSAAGDAGPLHGGRAGAGARRALGRVGVHRGPHPAGAAHPAGADRAEAGV</sequence>
<accession>A0A6J4TE80</accession>
<proteinExistence type="predicted"/>
<dbReference type="EC" id="1.3.1.12" evidence="2"/>
<feature type="compositionally biased region" description="Low complexity" evidence="1">
    <location>
        <begin position="58"/>
        <end position="67"/>
    </location>
</feature>
<gene>
    <name evidence="2" type="ORF">AVDCRST_MAG31-1576</name>
</gene>
<dbReference type="EMBL" id="CADCWA010000117">
    <property type="protein sequence ID" value="CAA9520941.1"/>
    <property type="molecule type" value="Genomic_DNA"/>
</dbReference>
<protein>
    <submittedName>
        <fullName evidence="2">Cyclohexadienyl dehydrogenase(EC)</fullName>
        <ecNumber evidence="2">1.3.1.12</ecNumber>
        <ecNumber evidence="2">1.3.1.43</ecNumber>
    </submittedName>
</protein>
<evidence type="ECO:0000256" key="1">
    <source>
        <dbReference type="SAM" id="MobiDB-lite"/>
    </source>
</evidence>
<feature type="compositionally biased region" description="Basic residues" evidence="1">
    <location>
        <begin position="22"/>
        <end position="35"/>
    </location>
</feature>
<dbReference type="EC" id="1.3.1.43" evidence="2"/>
<reference evidence="2" key="1">
    <citation type="submission" date="2020-02" db="EMBL/GenBank/DDBJ databases">
        <authorList>
            <person name="Meier V. D."/>
        </authorList>
    </citation>
    <scope>NUCLEOTIDE SEQUENCE</scope>
    <source>
        <strain evidence="2">AVDCRST_MAG31</strain>
    </source>
</reference>
<keyword evidence="2" id="KW-0560">Oxidoreductase</keyword>
<dbReference type="AlphaFoldDB" id="A0A6J4TE80"/>
<dbReference type="GO" id="GO:0008977">
    <property type="term" value="F:prephenate dehydrogenase (NAD+) activity"/>
    <property type="evidence" value="ECO:0007669"/>
    <property type="project" value="UniProtKB-EC"/>
</dbReference>
<feature type="region of interest" description="Disordered" evidence="1">
    <location>
        <begin position="1"/>
        <end position="91"/>
    </location>
</feature>